<comment type="caution">
    <text evidence="2">The sequence shown here is derived from an EMBL/GenBank/DDBJ whole genome shotgun (WGS) entry which is preliminary data.</text>
</comment>
<accession>A0A9N9G148</accession>
<gene>
    <name evidence="2" type="ORF">FCALED_LOCUS7149</name>
</gene>
<feature type="non-terminal residue" evidence="2">
    <location>
        <position position="1"/>
    </location>
</feature>
<evidence type="ECO:0000313" key="3">
    <source>
        <dbReference type="Proteomes" id="UP000789570"/>
    </source>
</evidence>
<dbReference type="AlphaFoldDB" id="A0A9N9G148"/>
<evidence type="ECO:0000313" key="2">
    <source>
        <dbReference type="EMBL" id="CAG8572111.1"/>
    </source>
</evidence>
<keyword evidence="3" id="KW-1185">Reference proteome</keyword>
<dbReference type="OrthoDB" id="2445446at2759"/>
<sequence length="40" mass="4489">SESELKSEPKIQISSSQLKNNDYDPFGIEIAEIDSMLANF</sequence>
<proteinExistence type="predicted"/>
<protein>
    <submittedName>
        <fullName evidence="2">1141_t:CDS:1</fullName>
    </submittedName>
</protein>
<reference evidence="2" key="1">
    <citation type="submission" date="2021-06" db="EMBL/GenBank/DDBJ databases">
        <authorList>
            <person name="Kallberg Y."/>
            <person name="Tangrot J."/>
            <person name="Rosling A."/>
        </authorList>
    </citation>
    <scope>NUCLEOTIDE SEQUENCE</scope>
    <source>
        <strain evidence="2">UK204</strain>
    </source>
</reference>
<name>A0A9N9G148_9GLOM</name>
<dbReference type="EMBL" id="CAJVPQ010001837">
    <property type="protein sequence ID" value="CAG8572111.1"/>
    <property type="molecule type" value="Genomic_DNA"/>
</dbReference>
<dbReference type="Proteomes" id="UP000789570">
    <property type="component" value="Unassembled WGS sequence"/>
</dbReference>
<evidence type="ECO:0000256" key="1">
    <source>
        <dbReference type="SAM" id="MobiDB-lite"/>
    </source>
</evidence>
<organism evidence="2 3">
    <name type="scientific">Funneliformis caledonium</name>
    <dbReference type="NCBI Taxonomy" id="1117310"/>
    <lineage>
        <taxon>Eukaryota</taxon>
        <taxon>Fungi</taxon>
        <taxon>Fungi incertae sedis</taxon>
        <taxon>Mucoromycota</taxon>
        <taxon>Glomeromycotina</taxon>
        <taxon>Glomeromycetes</taxon>
        <taxon>Glomerales</taxon>
        <taxon>Glomeraceae</taxon>
        <taxon>Funneliformis</taxon>
    </lineage>
</organism>
<feature type="region of interest" description="Disordered" evidence="1">
    <location>
        <begin position="1"/>
        <end position="22"/>
    </location>
</feature>